<evidence type="ECO:0000313" key="4">
    <source>
        <dbReference type="EMBL" id="RCW38581.1"/>
    </source>
</evidence>
<dbReference type="Gene3D" id="1.25.40.10">
    <property type="entry name" value="Tetratricopeptide repeat domain"/>
    <property type="match status" value="3"/>
</dbReference>
<dbReference type="InterPro" id="IPR011990">
    <property type="entry name" value="TPR-like_helical_dom_sf"/>
</dbReference>
<dbReference type="InterPro" id="IPR051685">
    <property type="entry name" value="Ycf3/AcsC/BcsC/TPR_MFPF"/>
</dbReference>
<evidence type="ECO:0000313" key="5">
    <source>
        <dbReference type="Proteomes" id="UP000252733"/>
    </source>
</evidence>
<keyword evidence="5" id="KW-1185">Reference proteome</keyword>
<feature type="repeat" description="TPR" evidence="3">
    <location>
        <begin position="204"/>
        <end position="237"/>
    </location>
</feature>
<feature type="repeat" description="TPR" evidence="3">
    <location>
        <begin position="238"/>
        <end position="271"/>
    </location>
</feature>
<proteinExistence type="predicted"/>
<protein>
    <submittedName>
        <fullName evidence="4">Tetratricopeptide repeat protein</fullName>
    </submittedName>
</protein>
<evidence type="ECO:0000256" key="1">
    <source>
        <dbReference type="ARBA" id="ARBA00022737"/>
    </source>
</evidence>
<evidence type="ECO:0000256" key="3">
    <source>
        <dbReference type="PROSITE-ProRule" id="PRU00339"/>
    </source>
</evidence>
<reference evidence="4 5" key="1">
    <citation type="submission" date="2018-07" db="EMBL/GenBank/DDBJ databases">
        <title>Freshwater and sediment microbial communities from various areas in North America, analyzing microbe dynamics in response to fracking.</title>
        <authorList>
            <person name="Lamendella R."/>
        </authorList>
    </citation>
    <scope>NUCLEOTIDE SEQUENCE [LARGE SCALE GENOMIC DNA]</scope>
    <source>
        <strain evidence="4 5">160A</strain>
    </source>
</reference>
<sequence>MYDSWSGHFNEVREAVERFEKMEYRGQEFFFDVHSIENIFDFYIDKLQFNKAERIIEIGLRQHPEASVLRVKQAIIFIENGKLSKATALLENLLQIEKSNSEIYLNLGYVYLRNDQNEKAKAVFNEGFKYAFGNDTEVLLDVILYLNQFHEYQAAIDILEKRKNLFWSNENLLFELAYAYDKVEEDQKAFNTYQQVLDINPWSDNAWYNSGITLVKMGDLRGADEAFDFCLAINPEHSQAYFNKGNSLAQQNRYQEALDSYLECISYDIFQSRCHHYIADCWNQLGNSTMAGKYFNLATRIDPMDIDAWESFARFYMEQQDPENCRAVIAMAMREKEMMHDSELGMFHHIKAQSYVLEEEWELSKKFFVKAILSNRRDLRHIIALFKLNKALNPAYNIELFVDEYGDKFIETVSFQYILAAYHILITEDLEQATELLNGAISSAPGYLDDLLEAFPGLNPVIKESPELNDFIEQNK</sequence>
<organism evidence="4 5">
    <name type="scientific">Marinilabilia salmonicolor</name>
    <dbReference type="NCBI Taxonomy" id="989"/>
    <lineage>
        <taxon>Bacteria</taxon>
        <taxon>Pseudomonadati</taxon>
        <taxon>Bacteroidota</taxon>
        <taxon>Bacteroidia</taxon>
        <taxon>Marinilabiliales</taxon>
        <taxon>Marinilabiliaceae</taxon>
        <taxon>Marinilabilia</taxon>
    </lineage>
</organism>
<dbReference type="Pfam" id="PF14559">
    <property type="entry name" value="TPR_19"/>
    <property type="match status" value="1"/>
</dbReference>
<dbReference type="Proteomes" id="UP000252733">
    <property type="component" value="Unassembled WGS sequence"/>
</dbReference>
<dbReference type="SMART" id="SM00028">
    <property type="entry name" value="TPR"/>
    <property type="match status" value="7"/>
</dbReference>
<dbReference type="RefSeq" id="WP_114436389.1">
    <property type="nucleotide sequence ID" value="NZ_QPIZ01000003.1"/>
</dbReference>
<dbReference type="PANTHER" id="PTHR44943">
    <property type="entry name" value="CELLULOSE SYNTHASE OPERON PROTEIN C"/>
    <property type="match status" value="1"/>
</dbReference>
<comment type="caution">
    <text evidence="4">The sequence shown here is derived from an EMBL/GenBank/DDBJ whole genome shotgun (WGS) entry which is preliminary data.</text>
</comment>
<dbReference type="PROSITE" id="PS50005">
    <property type="entry name" value="TPR"/>
    <property type="match status" value="3"/>
</dbReference>
<feature type="repeat" description="TPR" evidence="3">
    <location>
        <begin position="170"/>
        <end position="203"/>
    </location>
</feature>
<evidence type="ECO:0000256" key="2">
    <source>
        <dbReference type="ARBA" id="ARBA00022803"/>
    </source>
</evidence>
<dbReference type="InterPro" id="IPR019734">
    <property type="entry name" value="TPR_rpt"/>
</dbReference>
<keyword evidence="1" id="KW-0677">Repeat</keyword>
<accession>A0A368VHV5</accession>
<name>A0A368VHV5_9BACT</name>
<dbReference type="PANTHER" id="PTHR44943:SF4">
    <property type="entry name" value="TPR REPEAT-CONTAINING PROTEIN MJ0798"/>
    <property type="match status" value="1"/>
</dbReference>
<dbReference type="Pfam" id="PF13432">
    <property type="entry name" value="TPR_16"/>
    <property type="match status" value="1"/>
</dbReference>
<dbReference type="SUPFAM" id="SSF48452">
    <property type="entry name" value="TPR-like"/>
    <property type="match status" value="1"/>
</dbReference>
<gene>
    <name evidence="4" type="ORF">DFO77_10346</name>
</gene>
<dbReference type="EMBL" id="QPIZ01000003">
    <property type="protein sequence ID" value="RCW38581.1"/>
    <property type="molecule type" value="Genomic_DNA"/>
</dbReference>
<keyword evidence="2 3" id="KW-0802">TPR repeat</keyword>
<dbReference type="AlphaFoldDB" id="A0A368VHV5"/>